<dbReference type="Proteomes" id="UP000007524">
    <property type="component" value="Segment"/>
</dbReference>
<protein>
    <submittedName>
        <fullName evidence="1">Uncharacterized protein</fullName>
    </submittedName>
</protein>
<sequence length="149" mass="17958">MNITNVKDFLEYFIKNTRARDELEKNGFIQGYDCTNFFYTIDKHEYYVDAILIDDDGYCVGFSFEDISQDAPINFYALYYNKKDNILKLGFTRESDEDVVFDCNTWLEHDSFFQSTLIHNFMTTDLEYWKNCIELLNVIYNEQIKQKWQ</sequence>
<dbReference type="KEGG" id="vg:14012806"/>
<gene>
    <name evidence="1" type="ORF">RaK2_00218</name>
</gene>
<proteinExistence type="predicted"/>
<evidence type="ECO:0000313" key="2">
    <source>
        <dbReference type="Proteomes" id="UP000007524"/>
    </source>
</evidence>
<dbReference type="GeneID" id="14012806"/>
<reference evidence="1 2" key="1">
    <citation type="journal article" date="2012" name="J. Virol.">
        <title>Genome of Klebsiella sp.-Infecting Bacteriophage vB_KleM_RaK2.</title>
        <authorList>
            <person name="Simoliunas E."/>
            <person name="Kaliniene L."/>
            <person name="Truncaite L."/>
            <person name="Klausa V."/>
            <person name="Zajanckauskaite A."/>
            <person name="Meskys R."/>
        </authorList>
    </citation>
    <scope>NUCLEOTIDE SEQUENCE [LARGE SCALE GENOMIC DNA]</scope>
</reference>
<accession>H6X425</accession>
<organism evidence="1 2">
    <name type="scientific">Klebsiella phage vB_KleM_RaK2</name>
    <dbReference type="NCBI Taxonomy" id="1147094"/>
    <lineage>
        <taxon>Viruses</taxon>
        <taxon>Duplodnaviria</taxon>
        <taxon>Heunggongvirae</taxon>
        <taxon>Uroviricota</taxon>
        <taxon>Caudoviricetes</taxon>
        <taxon>Alcyoneusvirus</taxon>
        <taxon>Alcyoneusvirus RaK2</taxon>
    </lineage>
</organism>
<dbReference type="EMBL" id="JQ513383">
    <property type="protein sequence ID" value="AFA44491.1"/>
    <property type="molecule type" value="Genomic_DNA"/>
</dbReference>
<name>H6X425_9CAUD</name>
<evidence type="ECO:0000313" key="1">
    <source>
        <dbReference type="EMBL" id="AFA44491.1"/>
    </source>
</evidence>
<dbReference type="RefSeq" id="YP_007007373.1">
    <property type="nucleotide sequence ID" value="NC_019526.1"/>
</dbReference>
<keyword evidence="2" id="KW-1185">Reference proteome</keyword>